<protein>
    <submittedName>
        <fullName evidence="2">Uncharacterized protein</fullName>
    </submittedName>
</protein>
<reference evidence="2 3" key="1">
    <citation type="submission" date="2018-03" db="EMBL/GenBank/DDBJ databases">
        <title>Marinobacter brunus sp. nov., a marine bacterium of Gamma-proteobacteria isolated from the surface seawater of the South China Sea.</title>
        <authorList>
            <person name="Cheng H."/>
            <person name="Wu Y.-H."/>
            <person name="Xamxidin M."/>
            <person name="Xu X.-W."/>
        </authorList>
    </citation>
    <scope>NUCLEOTIDE SEQUENCE [LARGE SCALE GENOMIC DNA]</scope>
    <source>
        <strain evidence="2 3">JCM 30472</strain>
    </source>
</reference>
<feature type="transmembrane region" description="Helical" evidence="1">
    <location>
        <begin position="12"/>
        <end position="30"/>
    </location>
</feature>
<evidence type="ECO:0000256" key="1">
    <source>
        <dbReference type="SAM" id="Phobius"/>
    </source>
</evidence>
<gene>
    <name evidence="2" type="ORF">C7H08_00075</name>
</gene>
<keyword evidence="1" id="KW-0812">Transmembrane</keyword>
<accession>A0A2T1KIJ3</accession>
<name>A0A2T1KIJ3_9GAMM</name>
<organism evidence="2 3">
    <name type="scientific">Marinobacter halophilus</name>
    <dbReference type="NCBI Taxonomy" id="1323740"/>
    <lineage>
        <taxon>Bacteria</taxon>
        <taxon>Pseudomonadati</taxon>
        <taxon>Pseudomonadota</taxon>
        <taxon>Gammaproteobacteria</taxon>
        <taxon>Pseudomonadales</taxon>
        <taxon>Marinobacteraceae</taxon>
        <taxon>Marinobacter</taxon>
    </lineage>
</organism>
<keyword evidence="1" id="KW-1133">Transmembrane helix</keyword>
<dbReference type="Proteomes" id="UP000238385">
    <property type="component" value="Unassembled WGS sequence"/>
</dbReference>
<keyword evidence="1" id="KW-0472">Membrane</keyword>
<proteinExistence type="predicted"/>
<feature type="transmembrane region" description="Helical" evidence="1">
    <location>
        <begin position="50"/>
        <end position="70"/>
    </location>
</feature>
<sequence length="94" mass="10668">MLKARTKLHLKGALCLIGTLACGIISYMFIKMGIDEVYFHRGVKNVGTFTFGGLSLTFGLGFLICFIGYLHELLAPWRMQKMVNKIRRENRANL</sequence>
<keyword evidence="3" id="KW-1185">Reference proteome</keyword>
<comment type="caution">
    <text evidence="2">The sequence shown here is derived from an EMBL/GenBank/DDBJ whole genome shotgun (WGS) entry which is preliminary data.</text>
</comment>
<evidence type="ECO:0000313" key="3">
    <source>
        <dbReference type="Proteomes" id="UP000238385"/>
    </source>
</evidence>
<dbReference type="EMBL" id="PXNN01000003">
    <property type="protein sequence ID" value="PSF09949.1"/>
    <property type="molecule type" value="Genomic_DNA"/>
</dbReference>
<evidence type="ECO:0000313" key="2">
    <source>
        <dbReference type="EMBL" id="PSF09949.1"/>
    </source>
</evidence>
<dbReference type="AlphaFoldDB" id="A0A2T1KIJ3"/>
<dbReference type="PROSITE" id="PS51257">
    <property type="entry name" value="PROKAR_LIPOPROTEIN"/>
    <property type="match status" value="1"/>
</dbReference>